<reference evidence="1" key="1">
    <citation type="submission" date="2020-03" db="EMBL/GenBank/DDBJ databases">
        <title>The deep terrestrial virosphere.</title>
        <authorList>
            <person name="Holmfeldt K."/>
            <person name="Nilsson E."/>
            <person name="Simone D."/>
            <person name="Lopez-Fernandez M."/>
            <person name="Wu X."/>
            <person name="de Brujin I."/>
            <person name="Lundin D."/>
            <person name="Andersson A."/>
            <person name="Bertilsson S."/>
            <person name="Dopson M."/>
        </authorList>
    </citation>
    <scope>NUCLEOTIDE SEQUENCE</scope>
    <source>
        <strain evidence="1">TM448A00720</strain>
        <strain evidence="2">TM448B00242</strain>
    </source>
</reference>
<protein>
    <submittedName>
        <fullName evidence="1">Uncharacterized protein</fullName>
    </submittedName>
</protein>
<gene>
    <name evidence="1" type="ORF">TM448A00720_0003</name>
    <name evidence="2" type="ORF">TM448B00242_0068</name>
</gene>
<dbReference type="AlphaFoldDB" id="A0A6H1ZJD6"/>
<proteinExistence type="predicted"/>
<dbReference type="EMBL" id="MT144053">
    <property type="protein sequence ID" value="QJA47674.1"/>
    <property type="molecule type" value="Genomic_DNA"/>
</dbReference>
<evidence type="ECO:0000313" key="1">
    <source>
        <dbReference type="EMBL" id="QJA47674.1"/>
    </source>
</evidence>
<evidence type="ECO:0000313" key="2">
    <source>
        <dbReference type="EMBL" id="QJH94594.1"/>
    </source>
</evidence>
<name>A0A6H1ZJD6_9ZZZZ</name>
<dbReference type="EMBL" id="MT144602">
    <property type="protein sequence ID" value="QJH94594.1"/>
    <property type="molecule type" value="Genomic_DNA"/>
</dbReference>
<sequence length="58" mass="6947">MRINKMHDIRPPIKSTRTDTKDMYFINFEAQRIINLRLIDKTASIDKMLIFNYAKDNS</sequence>
<accession>A0A6H1ZJD6</accession>
<organism evidence="1">
    <name type="scientific">viral metagenome</name>
    <dbReference type="NCBI Taxonomy" id="1070528"/>
    <lineage>
        <taxon>unclassified sequences</taxon>
        <taxon>metagenomes</taxon>
        <taxon>organismal metagenomes</taxon>
    </lineage>
</organism>